<protein>
    <recommendedName>
        <fullName evidence="4">DUF3558 domain-containing protein</fullName>
    </recommendedName>
</protein>
<dbReference type="OrthoDB" id="4374538at2"/>
<sequence length="139" mass="14149">MRSQSGLVVAALLTAAVAGCSAHDSQPAASAQSGAVLLNDVSVATVMDAITKAKLPAANPRDATASKCPEAGCVEATETDTVSILKFPSTGRAELYAAAVRDMLQVEDIVVLFGPTVTSEQKTAYGVAIKNAMMTLPAP</sequence>
<dbReference type="PROSITE" id="PS51257">
    <property type="entry name" value="PROKAR_LIPOPROTEIN"/>
    <property type="match status" value="1"/>
</dbReference>
<evidence type="ECO:0000256" key="1">
    <source>
        <dbReference type="SAM" id="SignalP"/>
    </source>
</evidence>
<dbReference type="RefSeq" id="WP_094478684.1">
    <property type="nucleotide sequence ID" value="NZ_JACKSC010000376.1"/>
</dbReference>
<evidence type="ECO:0000313" key="3">
    <source>
        <dbReference type="Proteomes" id="UP000216063"/>
    </source>
</evidence>
<keyword evidence="3" id="KW-1185">Reference proteome</keyword>
<dbReference type="EMBL" id="NOZR01000006">
    <property type="protein sequence ID" value="OYN80311.1"/>
    <property type="molecule type" value="Genomic_DNA"/>
</dbReference>
<evidence type="ECO:0000313" key="2">
    <source>
        <dbReference type="EMBL" id="OYN80311.1"/>
    </source>
</evidence>
<dbReference type="AlphaFoldDB" id="A0A255DNQ1"/>
<evidence type="ECO:0008006" key="4">
    <source>
        <dbReference type="Google" id="ProtNLM"/>
    </source>
</evidence>
<keyword evidence="1" id="KW-0732">Signal</keyword>
<feature type="signal peptide" evidence="1">
    <location>
        <begin position="1"/>
        <end position="22"/>
    </location>
</feature>
<comment type="caution">
    <text evidence="2">The sequence shown here is derived from an EMBL/GenBank/DDBJ whole genome shotgun (WGS) entry which is preliminary data.</text>
</comment>
<gene>
    <name evidence="2" type="ORF">CG716_09180</name>
</gene>
<dbReference type="Proteomes" id="UP000216063">
    <property type="component" value="Unassembled WGS sequence"/>
</dbReference>
<name>A0A255DNQ1_9MYCO</name>
<accession>A0A255DNQ1</accession>
<feature type="chain" id="PRO_5039471736" description="DUF3558 domain-containing protein" evidence="1">
    <location>
        <begin position="23"/>
        <end position="139"/>
    </location>
</feature>
<proteinExistence type="predicted"/>
<reference evidence="2 3" key="1">
    <citation type="submission" date="2017-07" db="EMBL/GenBank/DDBJ databases">
        <title>The new phylogeny of genus Mycobacterium.</title>
        <authorList>
            <person name="Tortoli E."/>
            <person name="Trovato A."/>
            <person name="Cirillo D.M."/>
        </authorList>
    </citation>
    <scope>NUCLEOTIDE SEQUENCE [LARGE SCALE GENOMIC DNA]</scope>
    <source>
        <strain evidence="2 3">ATCC 33027</strain>
    </source>
</reference>
<organism evidence="2 3">
    <name type="scientific">Mycolicibacterium sphagni</name>
    <dbReference type="NCBI Taxonomy" id="1786"/>
    <lineage>
        <taxon>Bacteria</taxon>
        <taxon>Bacillati</taxon>
        <taxon>Actinomycetota</taxon>
        <taxon>Actinomycetes</taxon>
        <taxon>Mycobacteriales</taxon>
        <taxon>Mycobacteriaceae</taxon>
        <taxon>Mycolicibacterium</taxon>
    </lineage>
</organism>